<dbReference type="EMBL" id="DOYJ01000182">
    <property type="protein sequence ID" value="HCB75796.1"/>
    <property type="molecule type" value="Genomic_DNA"/>
</dbReference>
<dbReference type="AlphaFoldDB" id="A0A3D0WAN7"/>
<evidence type="ECO:0000256" key="3">
    <source>
        <dbReference type="ARBA" id="ARBA00022827"/>
    </source>
</evidence>
<sequence>MMATKLPPVDVVIVGSGWTGGIVAKELASTGLKILMLERGKFQDTNPDFLAPQSHDALKYSRRLDLAQDLSKETITFRNDRGQTALPMRQYGFFIPGSGVGGSGAHWSGLTWRWAEWEHRMRSGTVEKYGRGLIPEDMTIQDWPIGYKEIEPYYDRFEKVCGVSGKAGNLRGKIQAGGNPFEARRQNEYPLPPMTPSQSMTMFEAATKRLGHHPFPIPASNCSADYTNPDGVALGACHYCGHCTNYGCEANAKASPHFAMIPLARANKDFELRTNAMVLKINLDSTGKKATGVTYADARGREYEQPAELVVVGAFVMNNVQLMLLSGIGKPYDPQTGEGVVGRNYAYQSLGGARVEVPKDIAINPFMGSGALGTWIDDFAADNFDFAKAGYIGGAGISAGQNSGDPLTYRPSTPGAPRWGAGWKKGLVEAYQHTMSVGFQGAVMSYRQNYLDLDPTYRDAWGRPLLRLTFDWQANEQKIMAATFAHCQRIAGEISGKAPATATPGRAMAGRRFSSVPYQTSHNTGGAIFGDDPRTSAVNKYMQSWDVPNVFVLGASALPQNAARNPTGPVGALAFWAADAIREKFLKRPGRLV</sequence>
<protein>
    <submittedName>
        <fullName evidence="7">GMC family oxidoreductase</fullName>
    </submittedName>
</protein>
<evidence type="ECO:0000256" key="4">
    <source>
        <dbReference type="ARBA" id="ARBA00023002"/>
    </source>
</evidence>
<evidence type="ECO:0000256" key="2">
    <source>
        <dbReference type="ARBA" id="ARBA00022630"/>
    </source>
</evidence>
<comment type="similarity">
    <text evidence="1">Belongs to the GMC oxidoreductase family.</text>
</comment>
<evidence type="ECO:0000256" key="1">
    <source>
        <dbReference type="ARBA" id="ARBA00010790"/>
    </source>
</evidence>
<dbReference type="Proteomes" id="UP000262699">
    <property type="component" value="Unassembled WGS sequence"/>
</dbReference>
<evidence type="ECO:0000259" key="5">
    <source>
        <dbReference type="Pfam" id="PF00732"/>
    </source>
</evidence>
<evidence type="ECO:0000313" key="7">
    <source>
        <dbReference type="EMBL" id="HCB75796.1"/>
    </source>
</evidence>
<dbReference type="Gene3D" id="3.50.50.60">
    <property type="entry name" value="FAD/NAD(P)-binding domain"/>
    <property type="match status" value="2"/>
</dbReference>
<dbReference type="SUPFAM" id="SSF51905">
    <property type="entry name" value="FAD/NAD(P)-binding domain"/>
    <property type="match status" value="1"/>
</dbReference>
<comment type="caution">
    <text evidence="7">The sequence shown here is derived from an EMBL/GenBank/DDBJ whole genome shotgun (WGS) entry which is preliminary data.</text>
</comment>
<dbReference type="PANTHER" id="PTHR46056:SF12">
    <property type="entry name" value="LONG-CHAIN-ALCOHOL OXIDASE"/>
    <property type="match status" value="1"/>
</dbReference>
<dbReference type="SUPFAM" id="SSF54373">
    <property type="entry name" value="FAD-linked reductases, C-terminal domain"/>
    <property type="match status" value="1"/>
</dbReference>
<dbReference type="Pfam" id="PF05199">
    <property type="entry name" value="GMC_oxred_C"/>
    <property type="match status" value="1"/>
</dbReference>
<dbReference type="Pfam" id="PF00732">
    <property type="entry name" value="GMC_oxred_N"/>
    <property type="match status" value="1"/>
</dbReference>
<keyword evidence="4" id="KW-0560">Oxidoreductase</keyword>
<keyword evidence="3" id="KW-0274">FAD</keyword>
<evidence type="ECO:0000259" key="6">
    <source>
        <dbReference type="Pfam" id="PF05199"/>
    </source>
</evidence>
<feature type="domain" description="Glucose-methanol-choline oxidoreductase C-terminal" evidence="6">
    <location>
        <begin position="447"/>
        <end position="574"/>
    </location>
</feature>
<dbReference type="InterPro" id="IPR007867">
    <property type="entry name" value="GMC_OxRtase_C"/>
</dbReference>
<dbReference type="PANTHER" id="PTHR46056">
    <property type="entry name" value="LONG-CHAIN-ALCOHOL OXIDASE"/>
    <property type="match status" value="1"/>
</dbReference>
<dbReference type="InterPro" id="IPR000172">
    <property type="entry name" value="GMC_OxRdtase_N"/>
</dbReference>
<keyword evidence="2" id="KW-0285">Flavoprotein</keyword>
<accession>A0A3D0WAN7</accession>
<name>A0A3D0WAN7_9SPHN</name>
<dbReference type="GO" id="GO:0016614">
    <property type="term" value="F:oxidoreductase activity, acting on CH-OH group of donors"/>
    <property type="evidence" value="ECO:0007669"/>
    <property type="project" value="InterPro"/>
</dbReference>
<gene>
    <name evidence="7" type="ORF">DEP91_06425</name>
</gene>
<proteinExistence type="inferred from homology"/>
<reference evidence="7 8" key="1">
    <citation type="journal article" date="2018" name="Nat. Biotechnol.">
        <title>A standardized bacterial taxonomy based on genome phylogeny substantially revises the tree of life.</title>
        <authorList>
            <person name="Parks D.H."/>
            <person name="Chuvochina M."/>
            <person name="Waite D.W."/>
            <person name="Rinke C."/>
            <person name="Skarshewski A."/>
            <person name="Chaumeil P.A."/>
            <person name="Hugenholtz P."/>
        </authorList>
    </citation>
    <scope>NUCLEOTIDE SEQUENCE [LARGE SCALE GENOMIC DNA]</scope>
    <source>
        <strain evidence="7">UBA9015</strain>
    </source>
</reference>
<organism evidence="7 8">
    <name type="scientific">Sphingomonas bacterium</name>
    <dbReference type="NCBI Taxonomy" id="1895847"/>
    <lineage>
        <taxon>Bacteria</taxon>
        <taxon>Pseudomonadati</taxon>
        <taxon>Pseudomonadota</taxon>
        <taxon>Alphaproteobacteria</taxon>
        <taxon>Sphingomonadales</taxon>
        <taxon>Sphingomonadaceae</taxon>
        <taxon>Sphingomonas</taxon>
    </lineage>
</organism>
<dbReference type="InterPro" id="IPR036188">
    <property type="entry name" value="FAD/NAD-bd_sf"/>
</dbReference>
<evidence type="ECO:0000313" key="8">
    <source>
        <dbReference type="Proteomes" id="UP000262699"/>
    </source>
</evidence>
<dbReference type="GO" id="GO:0050660">
    <property type="term" value="F:flavin adenine dinucleotide binding"/>
    <property type="evidence" value="ECO:0007669"/>
    <property type="project" value="InterPro"/>
</dbReference>
<feature type="domain" description="Glucose-methanol-choline oxidoreductase N-terminal" evidence="5">
    <location>
        <begin position="235"/>
        <end position="344"/>
    </location>
</feature>